<reference evidence="16 17" key="2">
    <citation type="submission" date="2024-02" db="EMBL/GenBank/DDBJ databases">
        <title>The Genome Sequence of Enterococcus diestrammenae JM9A.</title>
        <authorList>
            <person name="Earl A."/>
            <person name="Manson A."/>
            <person name="Gilmore M."/>
            <person name="Sanders J."/>
            <person name="Shea T."/>
            <person name="Howe W."/>
            <person name="Livny J."/>
            <person name="Cuomo C."/>
            <person name="Neafsey D."/>
            <person name="Birren B."/>
        </authorList>
    </citation>
    <scope>NUCLEOTIDE SEQUENCE [LARGE SCALE GENOMIC DNA]</scope>
    <source>
        <strain evidence="16 17">JM9A</strain>
    </source>
</reference>
<dbReference type="SUPFAM" id="SSF52172">
    <property type="entry name" value="CheY-like"/>
    <property type="match status" value="1"/>
</dbReference>
<dbReference type="InterPro" id="IPR001867">
    <property type="entry name" value="OmpR/PhoB-type_DNA-bd"/>
</dbReference>
<evidence type="ECO:0000256" key="6">
    <source>
        <dbReference type="ARBA" id="ARBA00023026"/>
    </source>
</evidence>
<dbReference type="Pfam" id="PF00072">
    <property type="entry name" value="Response_reg"/>
    <property type="match status" value="1"/>
</dbReference>
<keyword evidence="2" id="KW-0963">Cytoplasm</keyword>
<keyword evidence="6" id="KW-0843">Virulence</keyword>
<comment type="function">
    <text evidence="10">Member of the two-component regulatory system HssS/HssR involved in intracellular heme homeostasis and tempering of staphylococcal virulence. Phosphorylated HssR binds to a direct repeat sequence within hrtAB promoter and activates the expression of hrtAB, an efflux pump, in response to extracellular heme, hemin, hemoglobin or blood.</text>
</comment>
<evidence type="ECO:0000256" key="2">
    <source>
        <dbReference type="ARBA" id="ARBA00022490"/>
    </source>
</evidence>
<dbReference type="EMBL" id="MAEI02000001">
    <property type="protein sequence ID" value="MEO1782454.1"/>
    <property type="molecule type" value="Genomic_DNA"/>
</dbReference>
<comment type="subcellular location">
    <subcellularLocation>
        <location evidence="1">Cytoplasm</location>
    </subcellularLocation>
</comment>
<dbReference type="Gene3D" id="3.40.50.2300">
    <property type="match status" value="1"/>
</dbReference>
<keyword evidence="8" id="KW-0010">Activator</keyword>
<feature type="DNA-binding region" description="OmpR/PhoB-type" evidence="13">
    <location>
        <begin position="125"/>
        <end position="222"/>
    </location>
</feature>
<keyword evidence="5" id="KW-0805">Transcription regulation</keyword>
<evidence type="ECO:0000256" key="7">
    <source>
        <dbReference type="ARBA" id="ARBA00023125"/>
    </source>
</evidence>
<feature type="domain" description="Response regulatory" evidence="14">
    <location>
        <begin position="3"/>
        <end position="117"/>
    </location>
</feature>
<proteinExistence type="predicted"/>
<dbReference type="Gene3D" id="1.10.10.10">
    <property type="entry name" value="Winged helix-like DNA-binding domain superfamily/Winged helix DNA-binding domain"/>
    <property type="match status" value="1"/>
</dbReference>
<dbReference type="SMART" id="SM00862">
    <property type="entry name" value="Trans_reg_C"/>
    <property type="match status" value="1"/>
</dbReference>
<dbReference type="CDD" id="cd00383">
    <property type="entry name" value="trans_reg_C"/>
    <property type="match status" value="1"/>
</dbReference>
<keyword evidence="9" id="KW-0804">Transcription</keyword>
<protein>
    <recommendedName>
        <fullName evidence="11">Heme response regulator HssR</fullName>
    </recommendedName>
</protein>
<feature type="domain" description="OmpR/PhoB-type" evidence="15">
    <location>
        <begin position="125"/>
        <end position="222"/>
    </location>
</feature>
<evidence type="ECO:0000259" key="14">
    <source>
        <dbReference type="PROSITE" id="PS50110"/>
    </source>
</evidence>
<dbReference type="Pfam" id="PF00486">
    <property type="entry name" value="Trans_reg_C"/>
    <property type="match status" value="1"/>
</dbReference>
<evidence type="ECO:0000256" key="10">
    <source>
        <dbReference type="ARBA" id="ARBA00037471"/>
    </source>
</evidence>
<evidence type="ECO:0000256" key="5">
    <source>
        <dbReference type="ARBA" id="ARBA00023015"/>
    </source>
</evidence>
<dbReference type="CDD" id="cd17574">
    <property type="entry name" value="REC_OmpR"/>
    <property type="match status" value="1"/>
</dbReference>
<accession>A0ABV0F325</accession>
<sequence>MNQLLVIEDEPNLLKLYQRVLTDHHFQVITAENGQQALEKLETNHVDLIITDLMMPTLDGFTFTQLLRDAGYDLPILIITAKDSFADKKRGFHLGADDYMVKPVNLEEMLLRVEALLRRAKIAHEQELTVGGTILNQQQLTLTSAGQTILLRNKEFQLLFKLLSYPNKIFTRQQLMAEIWGLDSETDERTIDVHIKRLRHQVKDNPDFSIVTIRGLGYQAVFTHEK</sequence>
<dbReference type="RefSeq" id="WP_161869156.1">
    <property type="nucleotide sequence ID" value="NZ_JAQFAM010000018.1"/>
</dbReference>
<keyword evidence="17" id="KW-1185">Reference proteome</keyword>
<keyword evidence="3 12" id="KW-0597">Phosphoprotein</keyword>
<keyword evidence="4" id="KW-0902">Two-component regulatory system</keyword>
<evidence type="ECO:0000256" key="3">
    <source>
        <dbReference type="ARBA" id="ARBA00022553"/>
    </source>
</evidence>
<dbReference type="InterPro" id="IPR011006">
    <property type="entry name" value="CheY-like_superfamily"/>
</dbReference>
<dbReference type="PANTHER" id="PTHR48111:SF49">
    <property type="entry name" value="HEME RESPONSE REGULATOR HSSR"/>
    <property type="match status" value="1"/>
</dbReference>
<dbReference type="InterPro" id="IPR036388">
    <property type="entry name" value="WH-like_DNA-bd_sf"/>
</dbReference>
<evidence type="ECO:0000259" key="15">
    <source>
        <dbReference type="PROSITE" id="PS51755"/>
    </source>
</evidence>
<name>A0ABV0F325_9ENTE</name>
<keyword evidence="7 13" id="KW-0238">DNA-binding</keyword>
<dbReference type="PROSITE" id="PS50110">
    <property type="entry name" value="RESPONSE_REGULATORY"/>
    <property type="match status" value="1"/>
</dbReference>
<evidence type="ECO:0000313" key="17">
    <source>
        <dbReference type="Proteomes" id="UP001429357"/>
    </source>
</evidence>
<evidence type="ECO:0000256" key="8">
    <source>
        <dbReference type="ARBA" id="ARBA00023159"/>
    </source>
</evidence>
<dbReference type="PANTHER" id="PTHR48111">
    <property type="entry name" value="REGULATOR OF RPOS"/>
    <property type="match status" value="1"/>
</dbReference>
<dbReference type="PROSITE" id="PS51755">
    <property type="entry name" value="OMPR_PHOB"/>
    <property type="match status" value="1"/>
</dbReference>
<dbReference type="SMART" id="SM00448">
    <property type="entry name" value="REC"/>
    <property type="match status" value="1"/>
</dbReference>
<dbReference type="InterPro" id="IPR001789">
    <property type="entry name" value="Sig_transdc_resp-reg_receiver"/>
</dbReference>
<dbReference type="InterPro" id="IPR039420">
    <property type="entry name" value="WalR-like"/>
</dbReference>
<evidence type="ECO:0000256" key="13">
    <source>
        <dbReference type="PROSITE-ProRule" id="PRU01091"/>
    </source>
</evidence>
<comment type="caution">
    <text evidence="16">The sequence shown here is derived from an EMBL/GenBank/DDBJ whole genome shotgun (WGS) entry which is preliminary data.</text>
</comment>
<gene>
    <name evidence="16" type="ORF">BAU18_002048</name>
</gene>
<feature type="modified residue" description="4-aspartylphosphate" evidence="12">
    <location>
        <position position="52"/>
    </location>
</feature>
<evidence type="ECO:0000256" key="1">
    <source>
        <dbReference type="ARBA" id="ARBA00004496"/>
    </source>
</evidence>
<reference evidence="17" key="1">
    <citation type="submission" date="2016-06" db="EMBL/GenBank/DDBJ databases">
        <title>Four novel species of enterococci isolated from chicken manure.</title>
        <authorList>
            <person name="Van Tyne D."/>
        </authorList>
    </citation>
    <scope>NUCLEOTIDE SEQUENCE [LARGE SCALE GENOMIC DNA]</scope>
    <source>
        <strain evidence="17">JM9A</strain>
    </source>
</reference>
<evidence type="ECO:0000313" key="16">
    <source>
        <dbReference type="EMBL" id="MEO1782454.1"/>
    </source>
</evidence>
<organism evidence="16 17">
    <name type="scientific">Enterococcus diestrammenae</name>
    <dbReference type="NCBI Taxonomy" id="1155073"/>
    <lineage>
        <taxon>Bacteria</taxon>
        <taxon>Bacillati</taxon>
        <taxon>Bacillota</taxon>
        <taxon>Bacilli</taxon>
        <taxon>Lactobacillales</taxon>
        <taxon>Enterococcaceae</taxon>
        <taxon>Enterococcus</taxon>
    </lineage>
</organism>
<evidence type="ECO:0000256" key="4">
    <source>
        <dbReference type="ARBA" id="ARBA00023012"/>
    </source>
</evidence>
<evidence type="ECO:0000256" key="9">
    <source>
        <dbReference type="ARBA" id="ARBA00023163"/>
    </source>
</evidence>
<evidence type="ECO:0000256" key="11">
    <source>
        <dbReference type="ARBA" id="ARBA00039976"/>
    </source>
</evidence>
<evidence type="ECO:0000256" key="12">
    <source>
        <dbReference type="PROSITE-ProRule" id="PRU00169"/>
    </source>
</evidence>
<dbReference type="Proteomes" id="UP001429357">
    <property type="component" value="Unassembled WGS sequence"/>
</dbReference>